<name>A0A8H6ZRH1_PLEOS</name>
<dbReference type="PANTHER" id="PTHR13561">
    <property type="entry name" value="DNA REPLICATION REGULATOR DPB11-RELATED"/>
    <property type="match status" value="1"/>
</dbReference>
<dbReference type="OrthoDB" id="251770at2759"/>
<dbReference type="VEuPathDB" id="FungiDB:PC9H_009868"/>
<dbReference type="Pfam" id="PF12738">
    <property type="entry name" value="PTCB-BRCT"/>
    <property type="match status" value="1"/>
</dbReference>
<dbReference type="InterPro" id="IPR036420">
    <property type="entry name" value="BRCT_dom_sf"/>
</dbReference>
<evidence type="ECO:0000313" key="4">
    <source>
        <dbReference type="Proteomes" id="UP000623687"/>
    </source>
</evidence>
<dbReference type="GeneID" id="59379686"/>
<protein>
    <recommendedName>
        <fullName evidence="2">BRCT domain-containing protein</fullName>
    </recommendedName>
</protein>
<keyword evidence="1" id="KW-0677">Repeat</keyword>
<dbReference type="RefSeq" id="XP_036628755.1">
    <property type="nucleotide sequence ID" value="XM_036779366.1"/>
</dbReference>
<dbReference type="EMBL" id="JACETU010000007">
    <property type="protein sequence ID" value="KAF7424561.1"/>
    <property type="molecule type" value="Genomic_DNA"/>
</dbReference>
<dbReference type="GO" id="GO:0033314">
    <property type="term" value="P:mitotic DNA replication checkpoint signaling"/>
    <property type="evidence" value="ECO:0007669"/>
    <property type="project" value="TreeGrafter"/>
</dbReference>
<dbReference type="Proteomes" id="UP000623687">
    <property type="component" value="Unassembled WGS sequence"/>
</dbReference>
<organism evidence="3 4">
    <name type="scientific">Pleurotus ostreatus</name>
    <name type="common">Oyster mushroom</name>
    <name type="synonym">White-rot fungus</name>
    <dbReference type="NCBI Taxonomy" id="5322"/>
    <lineage>
        <taxon>Eukaryota</taxon>
        <taxon>Fungi</taxon>
        <taxon>Dikarya</taxon>
        <taxon>Basidiomycota</taxon>
        <taxon>Agaricomycotina</taxon>
        <taxon>Agaricomycetes</taxon>
        <taxon>Agaricomycetidae</taxon>
        <taxon>Agaricales</taxon>
        <taxon>Pleurotineae</taxon>
        <taxon>Pleurotaceae</taxon>
        <taxon>Pleurotus</taxon>
    </lineage>
</organism>
<dbReference type="Gene3D" id="3.40.50.10190">
    <property type="entry name" value="BRCT domain"/>
    <property type="match status" value="1"/>
</dbReference>
<proteinExistence type="predicted"/>
<dbReference type="InterPro" id="IPR001357">
    <property type="entry name" value="BRCT_dom"/>
</dbReference>
<dbReference type="GO" id="GO:0007095">
    <property type="term" value="P:mitotic G2 DNA damage checkpoint signaling"/>
    <property type="evidence" value="ECO:0007669"/>
    <property type="project" value="TreeGrafter"/>
</dbReference>
<gene>
    <name evidence="3" type="ORF">PC9H_009868</name>
</gene>
<dbReference type="PROSITE" id="PS50172">
    <property type="entry name" value="BRCT"/>
    <property type="match status" value="1"/>
</dbReference>
<dbReference type="GO" id="GO:0006270">
    <property type="term" value="P:DNA replication initiation"/>
    <property type="evidence" value="ECO:0007669"/>
    <property type="project" value="TreeGrafter"/>
</dbReference>
<evidence type="ECO:0000313" key="3">
    <source>
        <dbReference type="EMBL" id="KAF7424561.1"/>
    </source>
</evidence>
<comment type="caution">
    <text evidence="3">The sequence shown here is derived from an EMBL/GenBank/DDBJ whole genome shotgun (WGS) entry which is preliminary data.</text>
</comment>
<evidence type="ECO:0000259" key="2">
    <source>
        <dbReference type="PROSITE" id="PS50172"/>
    </source>
</evidence>
<feature type="domain" description="BRCT" evidence="2">
    <location>
        <begin position="21"/>
        <end position="97"/>
    </location>
</feature>
<dbReference type="SMART" id="SM00292">
    <property type="entry name" value="BRCT"/>
    <property type="match status" value="1"/>
</dbReference>
<sequence length="135" mass="14627">MHEHLSSTVHCGDSGYASRNLTPRPLRGVVLSATGLSTTDKGALFEQATELGACTVAPFTARVTRLIADAHGGPKYMCAVGRGNPVVRPSWIMECYQLWMRGDAVDVAEMTRKHRLPTFEDVVLCPTGIDAARRA</sequence>
<dbReference type="AlphaFoldDB" id="A0A8H6ZRH1"/>
<reference evidence="3" key="1">
    <citation type="submission" date="2019-07" db="EMBL/GenBank/DDBJ databases">
        <authorList>
            <person name="Palmer J.M."/>
        </authorList>
    </citation>
    <scope>NUCLEOTIDE SEQUENCE</scope>
    <source>
        <strain evidence="3">PC9</strain>
    </source>
</reference>
<accession>A0A8H6ZRH1</accession>
<keyword evidence="4" id="KW-1185">Reference proteome</keyword>
<dbReference type="PANTHER" id="PTHR13561:SF20">
    <property type="entry name" value="DNA TOPOISOMERASE 2-BINDING PROTEIN 1"/>
    <property type="match status" value="1"/>
</dbReference>
<dbReference type="SUPFAM" id="SSF52113">
    <property type="entry name" value="BRCT domain"/>
    <property type="match status" value="1"/>
</dbReference>
<evidence type="ECO:0000256" key="1">
    <source>
        <dbReference type="ARBA" id="ARBA00022737"/>
    </source>
</evidence>